<evidence type="ECO:0000256" key="10">
    <source>
        <dbReference type="SAM" id="MobiDB-lite"/>
    </source>
</evidence>
<dbReference type="STRING" id="1569628.A0A316UKF1"/>
<dbReference type="GO" id="GO:0032266">
    <property type="term" value="F:phosphatidylinositol-3-phosphate binding"/>
    <property type="evidence" value="ECO:0007669"/>
    <property type="project" value="InterPro"/>
</dbReference>
<gene>
    <name evidence="12" type="ORF">BDZ90DRAFT_233717</name>
</gene>
<comment type="similarity">
    <text evidence="3">Belongs to the YPT35 family.</text>
</comment>
<comment type="function">
    <text evidence="7">Recruits the lipid transfer protein VPS13 to endosomal and vacuolar membranes.</text>
</comment>
<comment type="subcellular location">
    <subcellularLocation>
        <location evidence="2">Endosome</location>
    </subcellularLocation>
    <subcellularLocation>
        <location evidence="1">Vacuole membrane</location>
        <topology evidence="1">Peripheral membrane protein</topology>
    </subcellularLocation>
</comment>
<feature type="compositionally biased region" description="Low complexity" evidence="10">
    <location>
        <begin position="17"/>
        <end position="27"/>
    </location>
</feature>
<evidence type="ECO:0000313" key="13">
    <source>
        <dbReference type="Proteomes" id="UP000245884"/>
    </source>
</evidence>
<evidence type="ECO:0000256" key="3">
    <source>
        <dbReference type="ARBA" id="ARBA00007426"/>
    </source>
</evidence>
<evidence type="ECO:0000256" key="4">
    <source>
        <dbReference type="ARBA" id="ARBA00022554"/>
    </source>
</evidence>
<evidence type="ECO:0000256" key="9">
    <source>
        <dbReference type="ARBA" id="ARBA00033785"/>
    </source>
</evidence>
<dbReference type="SUPFAM" id="SSF64268">
    <property type="entry name" value="PX domain"/>
    <property type="match status" value="1"/>
</dbReference>
<feature type="compositionally biased region" description="Low complexity" evidence="10">
    <location>
        <begin position="395"/>
        <end position="424"/>
    </location>
</feature>
<feature type="region of interest" description="Disordered" evidence="10">
    <location>
        <begin position="1"/>
        <end position="68"/>
    </location>
</feature>
<dbReference type="AlphaFoldDB" id="A0A316UKF1"/>
<feature type="region of interest" description="Disordered" evidence="10">
    <location>
        <begin position="349"/>
        <end position="459"/>
    </location>
</feature>
<evidence type="ECO:0000256" key="8">
    <source>
        <dbReference type="ARBA" id="ARBA00033774"/>
    </source>
</evidence>
<feature type="region of interest" description="Disordered" evidence="10">
    <location>
        <begin position="241"/>
        <end position="261"/>
    </location>
</feature>
<evidence type="ECO:0000313" key="12">
    <source>
        <dbReference type="EMBL" id="PWN25709.1"/>
    </source>
</evidence>
<evidence type="ECO:0000256" key="7">
    <source>
        <dbReference type="ARBA" id="ARBA00033728"/>
    </source>
</evidence>
<keyword evidence="6" id="KW-0472">Membrane</keyword>
<dbReference type="RefSeq" id="XP_025360321.1">
    <property type="nucleotide sequence ID" value="XM_025506737.1"/>
</dbReference>
<feature type="domain" description="PX" evidence="11">
    <location>
        <begin position="463"/>
        <end position="577"/>
    </location>
</feature>
<dbReference type="GeneID" id="37028560"/>
<evidence type="ECO:0000256" key="2">
    <source>
        <dbReference type="ARBA" id="ARBA00004177"/>
    </source>
</evidence>
<dbReference type="InterPro" id="IPR037917">
    <property type="entry name" value="Ypt35_PX"/>
</dbReference>
<accession>A0A316UKF1</accession>
<feature type="region of interest" description="Disordered" evidence="10">
    <location>
        <begin position="108"/>
        <end position="128"/>
    </location>
</feature>
<evidence type="ECO:0000256" key="5">
    <source>
        <dbReference type="ARBA" id="ARBA00022753"/>
    </source>
</evidence>
<organism evidence="12 13">
    <name type="scientific">Jaminaea rosea</name>
    <dbReference type="NCBI Taxonomy" id="1569628"/>
    <lineage>
        <taxon>Eukaryota</taxon>
        <taxon>Fungi</taxon>
        <taxon>Dikarya</taxon>
        <taxon>Basidiomycota</taxon>
        <taxon>Ustilaginomycotina</taxon>
        <taxon>Exobasidiomycetes</taxon>
        <taxon>Microstromatales</taxon>
        <taxon>Microstromatales incertae sedis</taxon>
        <taxon>Jaminaea</taxon>
    </lineage>
</organism>
<dbReference type="Gene3D" id="3.30.1520.10">
    <property type="entry name" value="Phox-like domain"/>
    <property type="match status" value="1"/>
</dbReference>
<evidence type="ECO:0000259" key="11">
    <source>
        <dbReference type="PROSITE" id="PS50195"/>
    </source>
</evidence>
<keyword evidence="5" id="KW-0967">Endosome</keyword>
<proteinExistence type="inferred from homology"/>
<dbReference type="InterPro" id="IPR036871">
    <property type="entry name" value="PX_dom_sf"/>
</dbReference>
<dbReference type="Pfam" id="PF00787">
    <property type="entry name" value="PX"/>
    <property type="match status" value="1"/>
</dbReference>
<dbReference type="InterPro" id="IPR001683">
    <property type="entry name" value="PX_dom"/>
</dbReference>
<evidence type="ECO:0000256" key="6">
    <source>
        <dbReference type="ARBA" id="ARBA00023136"/>
    </source>
</evidence>
<keyword evidence="4" id="KW-0926">Vacuole</keyword>
<dbReference type="EMBL" id="KZ819674">
    <property type="protein sequence ID" value="PWN25709.1"/>
    <property type="molecule type" value="Genomic_DNA"/>
</dbReference>
<dbReference type="GO" id="GO:0010008">
    <property type="term" value="C:endosome membrane"/>
    <property type="evidence" value="ECO:0007669"/>
    <property type="project" value="UniProtKB-SubCell"/>
</dbReference>
<dbReference type="CDD" id="cd07280">
    <property type="entry name" value="PX_YPT35"/>
    <property type="match status" value="1"/>
</dbReference>
<dbReference type="OrthoDB" id="10254720at2759"/>
<feature type="compositionally biased region" description="Polar residues" evidence="10">
    <location>
        <begin position="108"/>
        <end position="127"/>
    </location>
</feature>
<dbReference type="GO" id="GO:0005774">
    <property type="term" value="C:vacuolar membrane"/>
    <property type="evidence" value="ECO:0007669"/>
    <property type="project" value="UniProtKB-SubCell"/>
</dbReference>
<dbReference type="Proteomes" id="UP000245884">
    <property type="component" value="Unassembled WGS sequence"/>
</dbReference>
<keyword evidence="13" id="KW-1185">Reference proteome</keyword>
<evidence type="ECO:0000256" key="1">
    <source>
        <dbReference type="ARBA" id="ARBA00004148"/>
    </source>
</evidence>
<name>A0A316UKF1_9BASI</name>
<protein>
    <recommendedName>
        <fullName evidence="8">Endosomal/vacuolar adapter protein YPT35</fullName>
    </recommendedName>
    <alternativeName>
        <fullName evidence="9">PX domain-containing protein YPT35</fullName>
    </alternativeName>
</protein>
<feature type="region of interest" description="Disordered" evidence="10">
    <location>
        <begin position="170"/>
        <end position="229"/>
    </location>
</feature>
<reference evidence="12 13" key="1">
    <citation type="journal article" date="2018" name="Mol. Biol. Evol.">
        <title>Broad Genomic Sampling Reveals a Smut Pathogenic Ancestry of the Fungal Clade Ustilaginomycotina.</title>
        <authorList>
            <person name="Kijpornyongpan T."/>
            <person name="Mondo S.J."/>
            <person name="Barry K."/>
            <person name="Sandor L."/>
            <person name="Lee J."/>
            <person name="Lipzen A."/>
            <person name="Pangilinan J."/>
            <person name="LaButti K."/>
            <person name="Hainaut M."/>
            <person name="Henrissat B."/>
            <person name="Grigoriev I.V."/>
            <person name="Spatafora J.W."/>
            <person name="Aime M.C."/>
        </authorList>
    </citation>
    <scope>NUCLEOTIDE SEQUENCE [LARGE SCALE GENOMIC DNA]</scope>
    <source>
        <strain evidence="12 13">MCA 5214</strain>
    </source>
</reference>
<dbReference type="PROSITE" id="PS50195">
    <property type="entry name" value="PX"/>
    <property type="match status" value="1"/>
</dbReference>
<sequence>MDTLAADLRQAADDLLDVPQARPAEQARPPPRDLPTYSSASKLVPIASPTGSEDRTTSPINSHLAPVAVRQPIKLAGDALSSDVEEDAEDDDRFKALSTRTLPLRPSSANLVGQASPSRSTLTSPASATAEFFRRATASPSNRGRGHKDVWLNARGERVIDGSVVSKLALADGEPEDSASSRLVAVNGADEERAGDDGETSGSGLLGMASSTSTLRASPFDPSHGSQSRLHTPRFFIQSFPDAMPASSSPHMGAYSDAEEHAAEIVRSQAWPVRSPPSSSSRVFAPSSKQEAAGVCLTNINSDVVHLHGNKRAEREAEEQQAQLYTDEALRPEGEKADQTLLDRATSLFTTQLDSPPHERKEIDAGPSTPSTSARQPEANDHVNDITASPDETASLRSLSQGDSSSLVSLPVSSIPGSTDTSSTSRRHLLRRTSSTGSARSRHSRSLSTSSNGGGGVSSANVFARDVRVRGWSEVGGRTRGYVTFEIVLLTKKGLTIRAHRRYSSFVSLRRDLLAEAPHHAPALPGLPPKDVLHKFSAKHLEMRRLALQRWLTGVMLDARWGGRRACREWLVGSEGG</sequence>